<dbReference type="InterPro" id="IPR032783">
    <property type="entry name" value="AraC_lig"/>
</dbReference>
<reference evidence="5 6" key="1">
    <citation type="journal article" date="2021" name="MBio">
        <title>Poor Competitiveness of Bradyrhizobium in Pigeon Pea Root Colonization in Indian Soils.</title>
        <authorList>
            <person name="Chalasani D."/>
            <person name="Basu A."/>
            <person name="Pullabhotla S.V.S.R.N."/>
            <person name="Jorrin B."/>
            <person name="Neal A.L."/>
            <person name="Poole P.S."/>
            <person name="Podile A.R."/>
            <person name="Tkacz A."/>
        </authorList>
    </citation>
    <scope>NUCLEOTIDE SEQUENCE [LARGE SCALE GENOMIC DNA]</scope>
    <source>
        <strain evidence="5 6">HU56</strain>
    </source>
</reference>
<evidence type="ECO:0000256" key="2">
    <source>
        <dbReference type="ARBA" id="ARBA00023125"/>
    </source>
</evidence>
<comment type="caution">
    <text evidence="5">The sequence shown here is derived from an EMBL/GenBank/DDBJ whole genome shotgun (WGS) entry which is preliminary data.</text>
</comment>
<dbReference type="RefSeq" id="WP_220335018.1">
    <property type="nucleotide sequence ID" value="NZ_JAEUAK010000005.1"/>
</dbReference>
<keyword evidence="1" id="KW-0805">Transcription regulation</keyword>
<dbReference type="PROSITE" id="PS00041">
    <property type="entry name" value="HTH_ARAC_FAMILY_1"/>
    <property type="match status" value="1"/>
</dbReference>
<dbReference type="InterPro" id="IPR018060">
    <property type="entry name" value="HTH_AraC"/>
</dbReference>
<keyword evidence="3" id="KW-0804">Transcription</keyword>
<keyword evidence="6" id="KW-1185">Reference proteome</keyword>
<evidence type="ECO:0000313" key="6">
    <source>
        <dbReference type="Proteomes" id="UP000717752"/>
    </source>
</evidence>
<dbReference type="SMART" id="SM00342">
    <property type="entry name" value="HTH_ARAC"/>
    <property type="match status" value="1"/>
</dbReference>
<dbReference type="InterPro" id="IPR020449">
    <property type="entry name" value="Tscrpt_reg_AraC-type_HTH"/>
</dbReference>
<evidence type="ECO:0000256" key="1">
    <source>
        <dbReference type="ARBA" id="ARBA00023015"/>
    </source>
</evidence>
<dbReference type="InterPro" id="IPR050204">
    <property type="entry name" value="AraC_XylS_family_regulators"/>
</dbReference>
<dbReference type="Pfam" id="PF12852">
    <property type="entry name" value="Cupin_6"/>
    <property type="match status" value="1"/>
</dbReference>
<dbReference type="Proteomes" id="UP000717752">
    <property type="component" value="Unassembled WGS sequence"/>
</dbReference>
<keyword evidence="2" id="KW-0238">DNA-binding</keyword>
<dbReference type="Pfam" id="PF12833">
    <property type="entry name" value="HTH_18"/>
    <property type="match status" value="1"/>
</dbReference>
<evidence type="ECO:0000259" key="4">
    <source>
        <dbReference type="PROSITE" id="PS01124"/>
    </source>
</evidence>
<sequence length="355" mass="38083">MLVNPNFLRHRTRMTSDPLSEMLSLLDARCLIAGGLIAGGAWAIAFPQPNRIKISAVGKGRCWLALDNGSAPILLEAGDVVLLNGKHSFVLATDLEATPIDAVTAFKEKKVNGMARHGTGEDFLYIGGHIALGPAGTALLLDVLPPVIHVRATLAEAGVLHWLLDQLVREMAAGKPGALLASAQLSQLIFVQVLRAHIMTSEPLTVGWLRAFGDEKIAPALRLMHADPAHDWQLGELAKAAGMSRTSFALRFKTVAGVAPLTYLTAWRMRLAERALREGSMPVSALALSLGYTSESAFSNAFKRVTGIAPKRYRTSAAINIGPIEEVVDVEGRVPTVDYRPLRLGNQSSAPVRQG</sequence>
<dbReference type="PRINTS" id="PR00032">
    <property type="entry name" value="HTHARAC"/>
</dbReference>
<dbReference type="PANTHER" id="PTHR46796">
    <property type="entry name" value="HTH-TYPE TRANSCRIPTIONAL ACTIVATOR RHAS-RELATED"/>
    <property type="match status" value="1"/>
</dbReference>
<dbReference type="PANTHER" id="PTHR46796:SF7">
    <property type="entry name" value="ARAC FAMILY TRANSCRIPTIONAL REGULATOR"/>
    <property type="match status" value="1"/>
</dbReference>
<evidence type="ECO:0000256" key="3">
    <source>
        <dbReference type="ARBA" id="ARBA00023163"/>
    </source>
</evidence>
<gene>
    <name evidence="5" type="ORF">JNB85_14675</name>
</gene>
<organism evidence="5 6">
    <name type="scientific">Rhizobium mesosinicum</name>
    <dbReference type="NCBI Taxonomy" id="335017"/>
    <lineage>
        <taxon>Bacteria</taxon>
        <taxon>Pseudomonadati</taxon>
        <taxon>Pseudomonadota</taxon>
        <taxon>Alphaproteobacteria</taxon>
        <taxon>Hyphomicrobiales</taxon>
        <taxon>Rhizobiaceae</taxon>
        <taxon>Rhizobium/Agrobacterium group</taxon>
        <taxon>Rhizobium</taxon>
    </lineage>
</organism>
<dbReference type="PROSITE" id="PS01124">
    <property type="entry name" value="HTH_ARAC_FAMILY_2"/>
    <property type="match status" value="1"/>
</dbReference>
<protein>
    <submittedName>
        <fullName evidence="5">AraC family transcriptional regulator</fullName>
    </submittedName>
</protein>
<proteinExistence type="predicted"/>
<feature type="domain" description="HTH araC/xylS-type" evidence="4">
    <location>
        <begin position="218"/>
        <end position="316"/>
    </location>
</feature>
<dbReference type="InterPro" id="IPR009057">
    <property type="entry name" value="Homeodomain-like_sf"/>
</dbReference>
<evidence type="ECO:0000313" key="5">
    <source>
        <dbReference type="EMBL" id="MBW9053656.1"/>
    </source>
</evidence>
<dbReference type="Gene3D" id="1.10.10.60">
    <property type="entry name" value="Homeodomain-like"/>
    <property type="match status" value="2"/>
</dbReference>
<dbReference type="InterPro" id="IPR018062">
    <property type="entry name" value="HTH_AraC-typ_CS"/>
</dbReference>
<dbReference type="EMBL" id="JAEUAK010000005">
    <property type="protein sequence ID" value="MBW9053656.1"/>
    <property type="molecule type" value="Genomic_DNA"/>
</dbReference>
<dbReference type="SUPFAM" id="SSF46689">
    <property type="entry name" value="Homeodomain-like"/>
    <property type="match status" value="2"/>
</dbReference>
<name>A0ABS7GV65_9HYPH</name>
<accession>A0ABS7GV65</accession>